<dbReference type="AlphaFoldDB" id="A0A7W7Z625"/>
<proteinExistence type="predicted"/>
<gene>
    <name evidence="1" type="ORF">HNR60_003305</name>
</gene>
<reference evidence="1 2" key="1">
    <citation type="submission" date="2020-08" db="EMBL/GenBank/DDBJ databases">
        <title>Genomic Encyclopedia of Type Strains, Phase IV (KMG-IV): sequencing the most valuable type-strain genomes for metagenomic binning, comparative biology and taxonomic classification.</title>
        <authorList>
            <person name="Goeker M."/>
        </authorList>
    </citation>
    <scope>NUCLEOTIDE SEQUENCE [LARGE SCALE GENOMIC DNA]</scope>
    <source>
        <strain evidence="1 2">DSM 12706</strain>
    </source>
</reference>
<accession>A0A7W7Z625</accession>
<evidence type="ECO:0000313" key="1">
    <source>
        <dbReference type="EMBL" id="MBB5048538.1"/>
    </source>
</evidence>
<dbReference type="EMBL" id="JACHIH010000022">
    <property type="protein sequence ID" value="MBB5048538.1"/>
    <property type="molecule type" value="Genomic_DNA"/>
</dbReference>
<organism evidence="1 2">
    <name type="scientific">Rhodopseudomonas rhenobacensis</name>
    <dbReference type="NCBI Taxonomy" id="87461"/>
    <lineage>
        <taxon>Bacteria</taxon>
        <taxon>Pseudomonadati</taxon>
        <taxon>Pseudomonadota</taxon>
        <taxon>Alphaproteobacteria</taxon>
        <taxon>Hyphomicrobiales</taxon>
        <taxon>Nitrobacteraceae</taxon>
        <taxon>Rhodopseudomonas</taxon>
    </lineage>
</organism>
<name>A0A7W7Z625_9BRAD</name>
<evidence type="ECO:0008006" key="3">
    <source>
        <dbReference type="Google" id="ProtNLM"/>
    </source>
</evidence>
<sequence>MSEPQTKLPVDPVCREAIERLLASMSKARGEDGLRAAFLFGKPGAPLFARNLGIEIFYSRKKILAAVLYVRANGPSHLRQMAVQDIQSMLTTFVSENFGYLADETMFTQVEGAFSGCVSPQTKDVLAAALAESLIFKPPTELTLYPLVAVRVDQDFESGTFCFIQPSALTPARLGIHPRNTLFPDKFPPFNERGRKEDVLSWLGVSAPTFAIAEKRKAAVLGALALTLPRHERKMFSGRHTYGGRCTVSARGATESFGETNVPPLMHDAVVEAQDHPWMAVLAAKLLSGDNTDKRHCRALEYFYRAWPLDPNESFSHLFMGMDSIFGDSSQATQAVIEAVTKHGGFAFPYERLKLLLGLRATVIHGGAPDVHDSDKYHRYYETYGDDPIIDIELIAARCFRAVIFDDLLPERPDRREEMRRSKSRA</sequence>
<protein>
    <recommendedName>
        <fullName evidence="3">Apea-like HEPN domain-containing protein</fullName>
    </recommendedName>
</protein>
<evidence type="ECO:0000313" key="2">
    <source>
        <dbReference type="Proteomes" id="UP000542353"/>
    </source>
</evidence>
<keyword evidence="2" id="KW-1185">Reference proteome</keyword>
<dbReference type="Proteomes" id="UP000542353">
    <property type="component" value="Unassembled WGS sequence"/>
</dbReference>
<comment type="caution">
    <text evidence="1">The sequence shown here is derived from an EMBL/GenBank/DDBJ whole genome shotgun (WGS) entry which is preliminary data.</text>
</comment>
<dbReference type="RefSeq" id="WP_184259359.1">
    <property type="nucleotide sequence ID" value="NZ_JACHIH010000022.1"/>
</dbReference>